<dbReference type="OrthoDB" id="3213360at2"/>
<dbReference type="GO" id="GO:0051537">
    <property type="term" value="F:2 iron, 2 sulfur cluster binding"/>
    <property type="evidence" value="ECO:0007669"/>
    <property type="project" value="InterPro"/>
</dbReference>
<evidence type="ECO:0000256" key="2">
    <source>
        <dbReference type="ARBA" id="ARBA00023063"/>
    </source>
</evidence>
<dbReference type="SUPFAM" id="SSF50022">
    <property type="entry name" value="ISP domain"/>
    <property type="match status" value="1"/>
</dbReference>
<feature type="domain" description="Rieske-like [2Fe-2S]" evidence="3">
    <location>
        <begin position="19"/>
        <end position="132"/>
    </location>
</feature>
<dbReference type="RefSeq" id="WP_067943743.1">
    <property type="nucleotide sequence ID" value="NZ_CAUHMM010000086.1"/>
</dbReference>
<sequence>MTAPTTTYTYATPTADGLVNVCALTDLGVERGAGALVGPHQVAVFRLSDDSVRVVQLHDPYAGANVLSRGIVGTHWLPGETEGEGTEVLILTSPIYKQVWNLDTGAVIDTAGRGEHPIAVFTAQVSDGRVLVDPEPTIEPDLGSDH</sequence>
<dbReference type="InterPro" id="IPR017881">
    <property type="entry name" value="NirD"/>
</dbReference>
<dbReference type="GO" id="GO:0042128">
    <property type="term" value="P:nitrate assimilation"/>
    <property type="evidence" value="ECO:0007669"/>
    <property type="project" value="UniProtKB-KW"/>
</dbReference>
<dbReference type="InterPro" id="IPR012748">
    <property type="entry name" value="Rieske-like_NirD"/>
</dbReference>
<keyword evidence="1" id="KW-0560">Oxidoreductase</keyword>
<reference evidence="5" key="1">
    <citation type="submission" date="2016-02" db="EMBL/GenBank/DDBJ databases">
        <authorList>
            <person name="Holder M.E."/>
            <person name="Ajami N.J."/>
            <person name="Petrosino J.F."/>
        </authorList>
    </citation>
    <scope>NUCLEOTIDE SEQUENCE [LARGE SCALE GENOMIC DNA]</scope>
    <source>
        <strain evidence="5">CCUG 36733</strain>
    </source>
</reference>
<evidence type="ECO:0000313" key="4">
    <source>
        <dbReference type="EMBL" id="AMD88279.1"/>
    </source>
</evidence>
<dbReference type="InterPro" id="IPR036922">
    <property type="entry name" value="Rieske_2Fe-2S_sf"/>
</dbReference>
<proteinExistence type="predicted"/>
<dbReference type="STRING" id="111015.AXF14_12720"/>
<evidence type="ECO:0000259" key="3">
    <source>
        <dbReference type="Pfam" id="PF13806"/>
    </source>
</evidence>
<dbReference type="Pfam" id="PF13806">
    <property type="entry name" value="Rieske_2"/>
    <property type="match status" value="1"/>
</dbReference>
<evidence type="ECO:0000313" key="5">
    <source>
        <dbReference type="Proteomes" id="UP000065220"/>
    </source>
</evidence>
<dbReference type="KEGG" id="ard:AXF14_12720"/>
<keyword evidence="2" id="KW-0534">Nitrate assimilation</keyword>
<dbReference type="Proteomes" id="UP000065220">
    <property type="component" value="Chromosome"/>
</dbReference>
<accession>A0A120KLH7</accession>
<gene>
    <name evidence="4" type="ORF">AXF14_12720</name>
</gene>
<dbReference type="GO" id="GO:0008942">
    <property type="term" value="F:nitrite reductase [NAD(P)H] activity"/>
    <property type="evidence" value="ECO:0007669"/>
    <property type="project" value="InterPro"/>
</dbReference>
<protein>
    <recommendedName>
        <fullName evidence="3">Rieske-like [2Fe-2S] domain-containing protein</fullName>
    </recommendedName>
</protein>
<organism evidence="4 5">
    <name type="scientific">Actinomyces radicidentis</name>
    <dbReference type="NCBI Taxonomy" id="111015"/>
    <lineage>
        <taxon>Bacteria</taxon>
        <taxon>Bacillati</taxon>
        <taxon>Actinomycetota</taxon>
        <taxon>Actinomycetes</taxon>
        <taxon>Actinomycetales</taxon>
        <taxon>Actinomycetaceae</taxon>
        <taxon>Actinomyces</taxon>
    </lineage>
</organism>
<name>A0A120KLH7_ACTRD</name>
<dbReference type="EMBL" id="CP014228">
    <property type="protein sequence ID" value="AMD88279.1"/>
    <property type="molecule type" value="Genomic_DNA"/>
</dbReference>
<dbReference type="Gene3D" id="2.102.10.10">
    <property type="entry name" value="Rieske [2Fe-2S] iron-sulphur domain"/>
    <property type="match status" value="1"/>
</dbReference>
<keyword evidence="5" id="KW-1185">Reference proteome</keyword>
<dbReference type="PROSITE" id="PS51300">
    <property type="entry name" value="NIRD"/>
    <property type="match status" value="1"/>
</dbReference>
<dbReference type="PANTHER" id="PTHR40562:SF1">
    <property type="entry name" value="NITRITE REDUCTASE (NADH) SMALL SUBUNIT"/>
    <property type="match status" value="1"/>
</dbReference>
<evidence type="ECO:0000256" key="1">
    <source>
        <dbReference type="ARBA" id="ARBA00023002"/>
    </source>
</evidence>
<dbReference type="PANTHER" id="PTHR40562">
    <property type="match status" value="1"/>
</dbReference>
<dbReference type="AlphaFoldDB" id="A0A120KLH7"/>